<evidence type="ECO:0000256" key="1">
    <source>
        <dbReference type="SAM" id="MobiDB-lite"/>
    </source>
</evidence>
<gene>
    <name evidence="3" type="ORF">BG845_06052</name>
</gene>
<feature type="chain" id="PRO_5039465341" description="DUF3558 domain-containing protein" evidence="2">
    <location>
        <begin position="32"/>
        <end position="285"/>
    </location>
</feature>
<proteinExistence type="predicted"/>
<feature type="signal peptide" evidence="2">
    <location>
        <begin position="1"/>
        <end position="31"/>
    </location>
</feature>
<protein>
    <recommendedName>
        <fullName evidence="5">DUF3558 domain-containing protein</fullName>
    </recommendedName>
</protein>
<dbReference type="EMBL" id="MIGB01000052">
    <property type="protein sequence ID" value="OSY35416.1"/>
    <property type="molecule type" value="Genomic_DNA"/>
</dbReference>
<keyword evidence="2" id="KW-0732">Signal</keyword>
<comment type="caution">
    <text evidence="3">The sequence shown here is derived from an EMBL/GenBank/DDBJ whole genome shotgun (WGS) entry which is preliminary data.</text>
</comment>
<reference evidence="3 4" key="1">
    <citation type="submission" date="2016-09" db="EMBL/GenBank/DDBJ databases">
        <title>Pseudonocardia autotrophica DSM535, a candidate organism with high potential of specific P450 cytochromes.</title>
        <authorList>
            <person name="Grumaz C."/>
            <person name="Vainshtein Y."/>
            <person name="Kirstahler P."/>
            <person name="Sohn K."/>
        </authorList>
    </citation>
    <scope>NUCLEOTIDE SEQUENCE [LARGE SCALE GENOMIC DNA]</scope>
    <source>
        <strain evidence="3 4">DSM 535</strain>
    </source>
</reference>
<name>A0A1Y2MJF8_PSEAH</name>
<evidence type="ECO:0000256" key="2">
    <source>
        <dbReference type="SAM" id="SignalP"/>
    </source>
</evidence>
<evidence type="ECO:0008006" key="5">
    <source>
        <dbReference type="Google" id="ProtNLM"/>
    </source>
</evidence>
<keyword evidence="4" id="KW-1185">Reference proteome</keyword>
<accession>A0A1Y2MJF8</accession>
<organism evidence="3 4">
    <name type="scientific">Pseudonocardia autotrophica</name>
    <name type="common">Amycolata autotrophica</name>
    <name type="synonym">Nocardia autotrophica</name>
    <dbReference type="NCBI Taxonomy" id="2074"/>
    <lineage>
        <taxon>Bacteria</taxon>
        <taxon>Bacillati</taxon>
        <taxon>Actinomycetota</taxon>
        <taxon>Actinomycetes</taxon>
        <taxon>Pseudonocardiales</taxon>
        <taxon>Pseudonocardiaceae</taxon>
        <taxon>Pseudonocardia</taxon>
    </lineage>
</organism>
<dbReference type="STRING" id="2074.BG845_06052"/>
<feature type="region of interest" description="Disordered" evidence="1">
    <location>
        <begin position="44"/>
        <end position="146"/>
    </location>
</feature>
<dbReference type="PROSITE" id="PS51257">
    <property type="entry name" value="PROKAR_LIPOPROTEIN"/>
    <property type="match status" value="1"/>
</dbReference>
<feature type="compositionally biased region" description="Low complexity" evidence="1">
    <location>
        <begin position="107"/>
        <end position="146"/>
    </location>
</feature>
<feature type="compositionally biased region" description="Low complexity" evidence="1">
    <location>
        <begin position="44"/>
        <end position="61"/>
    </location>
</feature>
<sequence length="285" mass="27862">MQWRRSGIPAGGPVRRAAAFAVLAVLAPALAGCAATVPGTPWPAGAGPAWPAEPVAEAPTTQQGPPTSFTGPADRLPVPDPMPAPTPDATGEAAPTRTVLPVPVDDTATGTPTEPPTGTATGTGSATGSATRARPGRTAHGGAPAGGAAPLTADVLDDECLLGPDALAGLLGAEPAVPAAGAQVARPDGTRTRACFAVGGSATAAVNVYTTNRGTPADHIRSTGGARGIGGTGDGIVAVLLETVAGPTVQIGTERYLVTIAVAGRNPSDDQWRIAVRDAVSALPG</sequence>
<evidence type="ECO:0000313" key="3">
    <source>
        <dbReference type="EMBL" id="OSY35416.1"/>
    </source>
</evidence>
<dbReference type="AlphaFoldDB" id="A0A1Y2MJF8"/>
<dbReference type="Proteomes" id="UP000194360">
    <property type="component" value="Unassembled WGS sequence"/>
</dbReference>
<evidence type="ECO:0000313" key="4">
    <source>
        <dbReference type="Proteomes" id="UP000194360"/>
    </source>
</evidence>